<dbReference type="AlphaFoldDB" id="A0A3B0MNV8"/>
<proteinExistence type="predicted"/>
<evidence type="ECO:0000313" key="2">
    <source>
        <dbReference type="EMBL" id="SVP90330.1"/>
    </source>
</evidence>
<dbReference type="EMBL" id="UIVT01000001">
    <property type="protein sequence ID" value="SVP89190.1"/>
    <property type="molecule type" value="Genomic_DNA"/>
</dbReference>
<evidence type="ECO:0000313" key="1">
    <source>
        <dbReference type="EMBL" id="SVP89190.1"/>
    </source>
</evidence>
<name>A0A3B0MNV8_THEAN</name>
<gene>
    <name evidence="1" type="ORF">TAT_000104200</name>
    <name evidence="2" type="ORF">TAV_000103500</name>
</gene>
<organism evidence="1">
    <name type="scientific">Theileria annulata</name>
    <dbReference type="NCBI Taxonomy" id="5874"/>
    <lineage>
        <taxon>Eukaryota</taxon>
        <taxon>Sar</taxon>
        <taxon>Alveolata</taxon>
        <taxon>Apicomplexa</taxon>
        <taxon>Aconoidasida</taxon>
        <taxon>Piroplasmida</taxon>
        <taxon>Theileriidae</taxon>
        <taxon>Theileria</taxon>
    </lineage>
</organism>
<dbReference type="Gene3D" id="3.40.30.10">
    <property type="entry name" value="Glutaredoxin"/>
    <property type="match status" value="1"/>
</dbReference>
<dbReference type="PROSITE" id="PS51354">
    <property type="entry name" value="GLUTAREDOXIN_2"/>
    <property type="match status" value="1"/>
</dbReference>
<dbReference type="VEuPathDB" id="PiroplasmaDB:TA17000"/>
<accession>A0A3B0MNV8</accession>
<protein>
    <submittedName>
        <fullName evidence="1">Uncharacterized protein</fullName>
    </submittedName>
</protein>
<dbReference type="EMBL" id="UIVS01000001">
    <property type="protein sequence ID" value="SVP90330.1"/>
    <property type="molecule type" value="Genomic_DNA"/>
</dbReference>
<sequence length="193" mass="21945">MVIYNSLKSLSRIAYRFNGLRNTRRPYTNFPRLFSTSKDETQQNFCIPPFESKLFKHYVEFSVNSYKSSKDAVDSEMAQLLANHKLLLFMEGSVDAPKSLCAGNIVKMFTLLQVLNFHTLDVLSNPPVFGFLCSKFGEPVRNILFKDGTPFAGHDELLELFRRGKLLQALGVPKTTNKSTPKEFANHLPIANY</sequence>
<dbReference type="InterPro" id="IPR036249">
    <property type="entry name" value="Thioredoxin-like_sf"/>
</dbReference>
<reference evidence="1" key="1">
    <citation type="submission" date="2018-07" db="EMBL/GenBank/DDBJ databases">
        <authorList>
            <person name="Quirk P.G."/>
            <person name="Krulwich T.A."/>
        </authorList>
    </citation>
    <scope>NUCLEOTIDE SEQUENCE</scope>
    <source>
        <strain evidence="1">Anand</strain>
    </source>
</reference>
<dbReference type="SUPFAM" id="SSF52833">
    <property type="entry name" value="Thioredoxin-like"/>
    <property type="match status" value="1"/>
</dbReference>